<evidence type="ECO:0000313" key="1">
    <source>
        <dbReference type="EMBL" id="AFI31669.1"/>
    </source>
</evidence>
<reference evidence="2" key="2">
    <citation type="submission" date="2012-03" db="EMBL/GenBank/DDBJ databases">
        <title>Complete genome sequence of Borrelia crocidurae.</title>
        <authorList>
            <person name="Elbir H."/>
            <person name="Gimenez G."/>
            <person name="Robert C."/>
            <person name="Raoult D."/>
            <person name="Drancourt M."/>
        </authorList>
    </citation>
    <scope>NUCLEOTIDE SEQUENCE [LARGE SCALE GENOMIC DNA]</scope>
    <source>
        <strain evidence="2">Achema</strain>
        <plasmid evidence="2">unnamed2</plasmid>
    </source>
</reference>
<evidence type="ECO:0000313" key="2">
    <source>
        <dbReference type="Proteomes" id="UP000005212"/>
    </source>
</evidence>
<protein>
    <submittedName>
        <fullName evidence="1">Uncharacterized protein</fullName>
    </submittedName>
</protein>
<dbReference type="KEGG" id="bcw:Q7M_1526"/>
<dbReference type="HOGENOM" id="CLU_036579_0_0_12"/>
<dbReference type="EMBL" id="CP003428">
    <property type="protein sequence ID" value="AFI31669.1"/>
    <property type="molecule type" value="Genomic_DNA"/>
</dbReference>
<organism evidence="1 2">
    <name type="scientific">Borrelia crocidurae (strain Achema)</name>
    <dbReference type="NCBI Taxonomy" id="1155096"/>
    <lineage>
        <taxon>Bacteria</taxon>
        <taxon>Pseudomonadati</taxon>
        <taxon>Spirochaetota</taxon>
        <taxon>Spirochaetia</taxon>
        <taxon>Spirochaetales</taxon>
        <taxon>Borreliaceae</taxon>
        <taxon>Borrelia</taxon>
    </lineage>
</organism>
<name>I0FDW3_BORCA</name>
<dbReference type="Pfam" id="PF05537">
    <property type="entry name" value="DUF759"/>
    <property type="match status" value="1"/>
</dbReference>
<gene>
    <name evidence="1" type="ordered locus">Q7M_1526</name>
</gene>
<proteinExistence type="predicted"/>
<dbReference type="Proteomes" id="UP000005212">
    <property type="component" value="Plasmid unnamed2"/>
</dbReference>
<dbReference type="AlphaFoldDB" id="I0FDW3"/>
<dbReference type="RefSeq" id="WP_014683064.1">
    <property type="nucleotide sequence ID" value="NC_017774.1"/>
</dbReference>
<reference evidence="1 2" key="1">
    <citation type="journal article" date="2012" name="J. Bacteriol.">
        <title>Complete Genome Sequence of Borrelia crocidurae.</title>
        <authorList>
            <person name="Elbir H."/>
            <person name="Gimenez G."/>
            <person name="Robert C."/>
            <person name="Bergstrom S."/>
            <person name="Cutler S."/>
            <person name="Raoult D."/>
            <person name="Drancourt M."/>
        </authorList>
    </citation>
    <scope>NUCLEOTIDE SEQUENCE [LARGE SCALE GENOMIC DNA]</scope>
    <source>
        <strain evidence="1 2">Achema</strain>
        <plasmid evidence="2">unnamed2</plasmid>
    </source>
</reference>
<accession>I0FDW3</accession>
<dbReference type="InterPro" id="IPR008478">
    <property type="entry name" value="DUF759_BOR_spp"/>
</dbReference>
<geneLocation type="plasmid" evidence="2">
    <name>unnamed2</name>
</geneLocation>
<sequence length="409" mass="46031">MNDNKFTIKFKGVLDHASTKKSLEKDISILEKVLKPKRTKLDSTEKILKHNLKEKKTELAKQNKYEKLRESVEKFRLQETKKLIKQGMKFEEARKYAFKKSLMSSKDLRKLEYESLSKQKNLLSKSSKNILQIATGTAIGQLAAGGIKGAFSGTLGFAKQALEADAIKKRHQAFNLKVFDKNEYNDLSKKISDMRGFERETDKELFLRSAAVLKGDLNELGINTKENLNAAVMLAASLKSSGISDNDAISEVSTLLKGEGGSIFKAMSVFKGFGHKYSEQKQMEYERVTSLNNEFDSRIHLIKEIHKDLLSTGLTKATSFKEDTSSKVTKITENLNTLTVNALKPLLGILTKLTNWLVEFSFQKSIIEPLKSVFNFSKLTSSIVQGFKDWWSGTDSTKTETDSSVETPH</sequence>
<dbReference type="PATRIC" id="fig|1155096.3.peg.910"/>
<keyword evidence="1" id="KW-0614">Plasmid</keyword>